<feature type="domain" description="Acyltransferase 3" evidence="2">
    <location>
        <begin position="14"/>
        <end position="345"/>
    </location>
</feature>
<dbReference type="Proteomes" id="UP000008461">
    <property type="component" value="Chromosome"/>
</dbReference>
<gene>
    <name evidence="3" type="ordered locus">Halhy_2863</name>
</gene>
<keyword evidence="4" id="KW-1185">Reference proteome</keyword>
<dbReference type="InterPro" id="IPR050879">
    <property type="entry name" value="Acyltransferase_3"/>
</dbReference>
<dbReference type="GO" id="GO:0016747">
    <property type="term" value="F:acyltransferase activity, transferring groups other than amino-acyl groups"/>
    <property type="evidence" value="ECO:0007669"/>
    <property type="project" value="InterPro"/>
</dbReference>
<keyword evidence="1" id="KW-0812">Transmembrane</keyword>
<evidence type="ECO:0000313" key="4">
    <source>
        <dbReference type="Proteomes" id="UP000008461"/>
    </source>
</evidence>
<dbReference type="eggNOG" id="COG1835">
    <property type="taxonomic scope" value="Bacteria"/>
</dbReference>
<feature type="transmembrane region" description="Helical" evidence="1">
    <location>
        <begin position="118"/>
        <end position="139"/>
    </location>
</feature>
<dbReference type="KEGG" id="hhy:Halhy_2863"/>
<keyword evidence="3" id="KW-0012">Acyltransferase</keyword>
<dbReference type="HOGENOM" id="CLU_005679_1_2_10"/>
<dbReference type="OrthoDB" id="290051at2"/>
<protein>
    <submittedName>
        <fullName evidence="3">Acyltransferase 3</fullName>
    </submittedName>
</protein>
<dbReference type="GO" id="GO:0016020">
    <property type="term" value="C:membrane"/>
    <property type="evidence" value="ECO:0007669"/>
    <property type="project" value="TreeGrafter"/>
</dbReference>
<dbReference type="PANTHER" id="PTHR23028:SF53">
    <property type="entry name" value="ACYL_TRANSF_3 DOMAIN-CONTAINING PROTEIN"/>
    <property type="match status" value="1"/>
</dbReference>
<dbReference type="GO" id="GO:0009103">
    <property type="term" value="P:lipopolysaccharide biosynthetic process"/>
    <property type="evidence" value="ECO:0007669"/>
    <property type="project" value="TreeGrafter"/>
</dbReference>
<feature type="transmembrane region" description="Helical" evidence="1">
    <location>
        <begin position="254"/>
        <end position="275"/>
    </location>
</feature>
<feature type="transmembrane region" description="Helical" evidence="1">
    <location>
        <begin position="168"/>
        <end position="187"/>
    </location>
</feature>
<evidence type="ECO:0000313" key="3">
    <source>
        <dbReference type="EMBL" id="AEE50728.1"/>
    </source>
</evidence>
<proteinExistence type="predicted"/>
<dbReference type="Pfam" id="PF01757">
    <property type="entry name" value="Acyl_transf_3"/>
    <property type="match status" value="1"/>
</dbReference>
<keyword evidence="1" id="KW-1133">Transmembrane helix</keyword>
<organism evidence="3 4">
    <name type="scientific">Haliscomenobacter hydrossis (strain ATCC 27775 / DSM 1100 / LMG 10767 / O)</name>
    <dbReference type="NCBI Taxonomy" id="760192"/>
    <lineage>
        <taxon>Bacteria</taxon>
        <taxon>Pseudomonadati</taxon>
        <taxon>Bacteroidota</taxon>
        <taxon>Saprospiria</taxon>
        <taxon>Saprospirales</taxon>
        <taxon>Haliscomenobacteraceae</taxon>
        <taxon>Haliscomenobacter</taxon>
    </lineage>
</organism>
<evidence type="ECO:0000256" key="1">
    <source>
        <dbReference type="SAM" id="Phobius"/>
    </source>
</evidence>
<feature type="transmembrane region" description="Helical" evidence="1">
    <location>
        <begin position="229"/>
        <end position="248"/>
    </location>
</feature>
<dbReference type="STRING" id="760192.Halhy_2863"/>
<keyword evidence="1" id="KW-0472">Membrane</keyword>
<dbReference type="EMBL" id="CP002691">
    <property type="protein sequence ID" value="AEE50728.1"/>
    <property type="molecule type" value="Genomic_DNA"/>
</dbReference>
<keyword evidence="3" id="KW-0808">Transferase</keyword>
<dbReference type="InterPro" id="IPR002656">
    <property type="entry name" value="Acyl_transf_3_dom"/>
</dbReference>
<dbReference type="RefSeq" id="WP_013765274.1">
    <property type="nucleotide sequence ID" value="NC_015510.1"/>
</dbReference>
<reference key="2">
    <citation type="submission" date="2011-04" db="EMBL/GenBank/DDBJ databases">
        <title>Complete sequence of chromosome of Haliscomenobacter hydrossis DSM 1100.</title>
        <authorList>
            <consortium name="US DOE Joint Genome Institute (JGI-PGF)"/>
            <person name="Lucas S."/>
            <person name="Han J."/>
            <person name="Lapidus A."/>
            <person name="Bruce D."/>
            <person name="Goodwin L."/>
            <person name="Pitluck S."/>
            <person name="Peters L."/>
            <person name="Kyrpides N."/>
            <person name="Mavromatis K."/>
            <person name="Ivanova N."/>
            <person name="Ovchinnikova G."/>
            <person name="Pagani I."/>
            <person name="Daligault H."/>
            <person name="Detter J.C."/>
            <person name="Han C."/>
            <person name="Land M."/>
            <person name="Hauser L."/>
            <person name="Markowitz V."/>
            <person name="Cheng J.-F."/>
            <person name="Hugenholtz P."/>
            <person name="Woyke T."/>
            <person name="Wu D."/>
            <person name="Verbarg S."/>
            <person name="Frueling A."/>
            <person name="Brambilla E."/>
            <person name="Klenk H.-P."/>
            <person name="Eisen J.A."/>
        </authorList>
    </citation>
    <scope>NUCLEOTIDE SEQUENCE</scope>
    <source>
        <strain>DSM 1100</strain>
    </source>
</reference>
<evidence type="ECO:0000259" key="2">
    <source>
        <dbReference type="Pfam" id="PF01757"/>
    </source>
</evidence>
<feature type="transmembrane region" description="Helical" evidence="1">
    <location>
        <begin position="89"/>
        <end position="106"/>
    </location>
</feature>
<feature type="transmembrane region" description="Helical" evidence="1">
    <location>
        <begin position="193"/>
        <end position="217"/>
    </location>
</feature>
<dbReference type="PANTHER" id="PTHR23028">
    <property type="entry name" value="ACETYLTRANSFERASE"/>
    <property type="match status" value="1"/>
</dbReference>
<reference evidence="3 4" key="1">
    <citation type="journal article" date="2011" name="Stand. Genomic Sci.">
        <title>Complete genome sequence of Haliscomenobacter hydrossis type strain (O).</title>
        <authorList>
            <consortium name="US DOE Joint Genome Institute (JGI-PGF)"/>
            <person name="Daligault H."/>
            <person name="Lapidus A."/>
            <person name="Zeytun A."/>
            <person name="Nolan M."/>
            <person name="Lucas S."/>
            <person name="Del Rio T.G."/>
            <person name="Tice H."/>
            <person name="Cheng J.F."/>
            <person name="Tapia R."/>
            <person name="Han C."/>
            <person name="Goodwin L."/>
            <person name="Pitluck S."/>
            <person name="Liolios K."/>
            <person name="Pagani I."/>
            <person name="Ivanova N."/>
            <person name="Huntemann M."/>
            <person name="Mavromatis K."/>
            <person name="Mikhailova N."/>
            <person name="Pati A."/>
            <person name="Chen A."/>
            <person name="Palaniappan K."/>
            <person name="Land M."/>
            <person name="Hauser L."/>
            <person name="Brambilla E.M."/>
            <person name="Rohde M."/>
            <person name="Verbarg S."/>
            <person name="Goker M."/>
            <person name="Bristow J."/>
            <person name="Eisen J.A."/>
            <person name="Markowitz V."/>
            <person name="Hugenholtz P."/>
            <person name="Kyrpides N.C."/>
            <person name="Klenk H.P."/>
            <person name="Woyke T."/>
        </authorList>
    </citation>
    <scope>NUCLEOTIDE SEQUENCE [LARGE SCALE GENOMIC DNA]</scope>
    <source>
        <strain evidence="4">ATCC 27775 / DSM 1100 / LMG 10767 / O</strain>
    </source>
</reference>
<name>F4L430_HALH1</name>
<feature type="transmembrane region" description="Helical" evidence="1">
    <location>
        <begin position="51"/>
        <end position="68"/>
    </location>
</feature>
<accession>F4L430</accession>
<feature type="transmembrane region" description="Helical" evidence="1">
    <location>
        <begin position="327"/>
        <end position="346"/>
    </location>
</feature>
<dbReference type="AlphaFoldDB" id="F4L430"/>
<sequence length="359" mass="41300">MNIPTTVHPNTRNATIDGWRGLSIILVLLGHTGRAISQNNILARFSLADEGVHIFFIISGYLITHLLLTRIHSAAKEAQPIKKFYLRRFLRILPAFYAFHLILLLLRKVELLDFSNELFLKNILFLANFNFLGGTWILGHIWSLSVEEQFYLVWPWAVYYLPIARIKWLCLVVIGLSPLIRALNYLYPTYSDFWAGGFFQHADSIAFGAMLSLLIYTKQERILNRLRNPMLLLGLAGLSAVIWALKYIPHTSIITIPLYYTVFSLFFSVLIWVSMAEKTTAVFIFQALKNPVLGFIGKISFSLYLWQQLFLWPMEYQSASSGLLFQQIPYNIAFVGLAGVLSYFLIEKTFLRLKGSWQL</sequence>
<feature type="transmembrane region" description="Helical" evidence="1">
    <location>
        <begin position="287"/>
        <end position="307"/>
    </location>
</feature>